<organism evidence="1 2">
    <name type="scientific">Ajellomyces capsulatus</name>
    <name type="common">Darling's disease fungus</name>
    <name type="synonym">Histoplasma capsulatum</name>
    <dbReference type="NCBI Taxonomy" id="5037"/>
    <lineage>
        <taxon>Eukaryota</taxon>
        <taxon>Fungi</taxon>
        <taxon>Dikarya</taxon>
        <taxon>Ascomycota</taxon>
        <taxon>Pezizomycotina</taxon>
        <taxon>Eurotiomycetes</taxon>
        <taxon>Eurotiomycetidae</taxon>
        <taxon>Onygenales</taxon>
        <taxon>Ajellomycetaceae</taxon>
        <taxon>Histoplasma</taxon>
    </lineage>
</organism>
<protein>
    <submittedName>
        <fullName evidence="1">Uncharacterized protein</fullName>
    </submittedName>
</protein>
<dbReference type="VEuPathDB" id="FungiDB:I7I51_06156"/>
<dbReference type="Proteomes" id="UP000663671">
    <property type="component" value="Chromosome 3"/>
</dbReference>
<accession>A0A8A1MKY6</accession>
<name>A0A8A1MKY6_AJECA</name>
<dbReference type="EMBL" id="CP069115">
    <property type="protein sequence ID" value="QSS65314.1"/>
    <property type="molecule type" value="Genomic_DNA"/>
</dbReference>
<dbReference type="AlphaFoldDB" id="A0A8A1MKY6"/>
<evidence type="ECO:0000313" key="2">
    <source>
        <dbReference type="Proteomes" id="UP000663671"/>
    </source>
</evidence>
<reference evidence="1" key="1">
    <citation type="submission" date="2021-01" db="EMBL/GenBank/DDBJ databases">
        <title>Chromosome-level genome assembly of a human fungal pathogen reveals clustering of transcriptionally co-regulated genes.</title>
        <authorList>
            <person name="Voorhies M."/>
            <person name="Cohen S."/>
            <person name="Shea T.P."/>
            <person name="Petrus S."/>
            <person name="Munoz J.F."/>
            <person name="Poplawski S."/>
            <person name="Goldman W.E."/>
            <person name="Michael T."/>
            <person name="Cuomo C.A."/>
            <person name="Sil A."/>
            <person name="Beyhan S."/>
        </authorList>
    </citation>
    <scope>NUCLEOTIDE SEQUENCE</scope>
    <source>
        <strain evidence="1">WU24</strain>
    </source>
</reference>
<gene>
    <name evidence="1" type="ORF">I7I51_06156</name>
</gene>
<evidence type="ECO:0000313" key="1">
    <source>
        <dbReference type="EMBL" id="QSS65314.1"/>
    </source>
</evidence>
<sequence length="103" mass="11711">MKLVGGNGLQEFGRNTMMTVPRCTQRIVGIEDWQNRVFSRPGATIKLEMGLQDNEQSATSVLDLADKENSYRRWLQTINQFGCLTVFIEVINQRMSVLFRGVG</sequence>
<proteinExistence type="predicted"/>